<name>A0A1B2J161_9LACO</name>
<dbReference type="RefSeq" id="WP_054707254.1">
    <property type="nucleotide sequence ID" value="NZ_CP014912.1"/>
</dbReference>
<gene>
    <name evidence="1" type="ORF">AYR63_13130</name>
</gene>
<evidence type="ECO:0008006" key="3">
    <source>
        <dbReference type="Google" id="ProtNLM"/>
    </source>
</evidence>
<dbReference type="Pfam" id="PF05935">
    <property type="entry name" value="Arylsulfotrans"/>
    <property type="match status" value="1"/>
</dbReference>
<evidence type="ECO:0000313" key="1">
    <source>
        <dbReference type="EMBL" id="ANZ67990.1"/>
    </source>
</evidence>
<dbReference type="OrthoDB" id="264813at2"/>
<keyword evidence="2" id="KW-1185">Reference proteome</keyword>
<dbReference type="PANTHER" id="PTHR35340:SF5">
    <property type="entry name" value="ASST-DOMAIN-CONTAINING PROTEIN"/>
    <property type="match status" value="1"/>
</dbReference>
<dbReference type="GO" id="GO:0004062">
    <property type="term" value="F:aryl sulfotransferase activity"/>
    <property type="evidence" value="ECO:0007669"/>
    <property type="project" value="InterPro"/>
</dbReference>
<accession>A0A1B2J161</accession>
<reference evidence="1 2" key="1">
    <citation type="submission" date="2016-03" db="EMBL/GenBank/DDBJ databases">
        <title>Pediococcus and Lactobacillus from brewery environment - whole genome sequencing and assembly.</title>
        <authorList>
            <person name="Behr J."/>
            <person name="Geissler A.J."/>
            <person name="Vogel R.F."/>
        </authorList>
    </citation>
    <scope>NUCLEOTIDE SEQUENCE [LARGE SCALE GENOMIC DNA]</scope>
    <source>
        <strain evidence="1 2">TMW 1.1995</strain>
    </source>
</reference>
<dbReference type="STRING" id="240427.AYR62_06225"/>
<dbReference type="InterPro" id="IPR053143">
    <property type="entry name" value="Arylsulfate_ST"/>
</dbReference>
<evidence type="ECO:0000313" key="2">
    <source>
        <dbReference type="Proteomes" id="UP000093267"/>
    </source>
</evidence>
<dbReference type="Proteomes" id="UP000093267">
    <property type="component" value="Chromosome"/>
</dbReference>
<organism evidence="1 2">
    <name type="scientific">Secundilactobacillus paracollinoides</name>
    <dbReference type="NCBI Taxonomy" id="240427"/>
    <lineage>
        <taxon>Bacteria</taxon>
        <taxon>Bacillati</taxon>
        <taxon>Bacillota</taxon>
        <taxon>Bacilli</taxon>
        <taxon>Lactobacillales</taxon>
        <taxon>Lactobacillaceae</taxon>
        <taxon>Secundilactobacillus</taxon>
    </lineage>
</organism>
<dbReference type="PANTHER" id="PTHR35340">
    <property type="entry name" value="PQQ ENZYME REPEAT PROTEIN-RELATED"/>
    <property type="match status" value="1"/>
</dbReference>
<proteinExistence type="predicted"/>
<dbReference type="AlphaFoldDB" id="A0A1B2J161"/>
<sequence>MGFPTVYPTGTTVYNPEKANNGYTVITRNGKIDFIDMNGEVVVTKPARAKKGKIIVETRLVSRSQLSSLPVLDSQIIIKDNQGGTQWYWLASNHFTELGFNTTAENAIYRLIEQNNRLGWQKPWLKIEHVARLGKNIWFDGGDDRFDPENIIFSAPNANVVVIISHQTGQIVWKLGPTYDKFSGDQQFDWLINPTDAQLIDNRLPGAGNILIFDQGGAAGFGAVNGLSPDGIDNQHREYSRILEINPRTMTIEWQYTPEEAGNVQPLDSYKFYSPAFGKVQRLKNGNTIICEGIIGRIFEVTSDCDTVWEYLNPVFFRGNKGDKTNRVEWMTRIPYDQIDLSKPKETPVAQLNVTNLRVPGAPNGANTGKVTVVDGVDPHRLKAVRDPHAKQNLTKTSEHDFCVVTFGNASQN</sequence>
<dbReference type="InterPro" id="IPR010262">
    <property type="entry name" value="Arylsulfotransferase_bact"/>
</dbReference>
<protein>
    <recommendedName>
        <fullName evidence="3">Thioredoxin</fullName>
    </recommendedName>
</protein>
<dbReference type="EMBL" id="CP014924">
    <property type="protein sequence ID" value="ANZ67990.1"/>
    <property type="molecule type" value="Genomic_DNA"/>
</dbReference>